<comment type="caution">
    <text evidence="3">The sequence shown here is derived from an EMBL/GenBank/DDBJ whole genome shotgun (WGS) entry which is preliminary data.</text>
</comment>
<keyword evidence="2" id="KW-1133">Transmembrane helix</keyword>
<reference evidence="3 4" key="1">
    <citation type="submission" date="2016-08" db="EMBL/GenBank/DDBJ databases">
        <title>Draft genome sequence of Candidatus Piscirickettsia litoralis, from seawater.</title>
        <authorList>
            <person name="Wan X."/>
            <person name="Lee A.J."/>
            <person name="Hou S."/>
            <person name="Donachie S.P."/>
        </authorList>
    </citation>
    <scope>NUCLEOTIDE SEQUENCE [LARGE SCALE GENOMIC DNA]</scope>
    <source>
        <strain evidence="3 4">Y2</strain>
    </source>
</reference>
<evidence type="ECO:0000256" key="2">
    <source>
        <dbReference type="SAM" id="Phobius"/>
    </source>
</evidence>
<feature type="transmembrane region" description="Helical" evidence="2">
    <location>
        <begin position="91"/>
        <end position="108"/>
    </location>
</feature>
<name>A0ABX2ZYM5_9GAMM</name>
<feature type="compositionally biased region" description="Low complexity" evidence="1">
    <location>
        <begin position="7"/>
        <end position="21"/>
    </location>
</feature>
<evidence type="ECO:0000313" key="4">
    <source>
        <dbReference type="Proteomes" id="UP000094329"/>
    </source>
</evidence>
<evidence type="ECO:0000256" key="1">
    <source>
        <dbReference type="SAM" id="MobiDB-lite"/>
    </source>
</evidence>
<dbReference type="Proteomes" id="UP000094329">
    <property type="component" value="Unassembled WGS sequence"/>
</dbReference>
<feature type="region of interest" description="Disordered" evidence="1">
    <location>
        <begin position="1"/>
        <end position="41"/>
    </location>
</feature>
<feature type="transmembrane region" description="Helical" evidence="2">
    <location>
        <begin position="58"/>
        <end position="79"/>
    </location>
</feature>
<keyword evidence="4" id="KW-1185">Reference proteome</keyword>
<gene>
    <name evidence="3" type="ORF">BGC07_18350</name>
</gene>
<evidence type="ECO:0000313" key="3">
    <source>
        <dbReference type="EMBL" id="ODN41107.1"/>
    </source>
</evidence>
<proteinExistence type="predicted"/>
<dbReference type="EMBL" id="MDTU01000007">
    <property type="protein sequence ID" value="ODN41107.1"/>
    <property type="molecule type" value="Genomic_DNA"/>
</dbReference>
<keyword evidence="2" id="KW-0812">Transmembrane</keyword>
<dbReference type="RefSeq" id="WP_069314506.1">
    <property type="nucleotide sequence ID" value="NZ_MDTU01000007.1"/>
</dbReference>
<protein>
    <submittedName>
        <fullName evidence="3">Uncharacterized protein</fullName>
    </submittedName>
</protein>
<keyword evidence="2" id="KW-0472">Membrane</keyword>
<sequence length="114" mass="12414">MTKSDDDIITTIDGESITSSDGQPIVITGEPDSTDESSSFAEREAEHRFAMDRGKLRFASIIMFVLLGLFALSGLSMLIEPKTGGKIFDSVFELLKSFGFAILGFYFASASKKD</sequence>
<organism evidence="3 4">
    <name type="scientific">Piscirickettsia litoralis</name>
    <dbReference type="NCBI Taxonomy" id="1891921"/>
    <lineage>
        <taxon>Bacteria</taxon>
        <taxon>Pseudomonadati</taxon>
        <taxon>Pseudomonadota</taxon>
        <taxon>Gammaproteobacteria</taxon>
        <taxon>Thiotrichales</taxon>
        <taxon>Piscirickettsiaceae</taxon>
        <taxon>Piscirickettsia</taxon>
    </lineage>
</organism>
<accession>A0ABX2ZYM5</accession>